<dbReference type="EMBL" id="KQ947408">
    <property type="protein sequence ID" value="KUJ20939.1"/>
    <property type="molecule type" value="Genomic_DNA"/>
</dbReference>
<feature type="region of interest" description="Disordered" evidence="1">
    <location>
        <begin position="249"/>
        <end position="271"/>
    </location>
</feature>
<dbReference type="InParanoid" id="A0A194XLI1"/>
<feature type="region of interest" description="Disordered" evidence="1">
    <location>
        <begin position="1"/>
        <end position="21"/>
    </location>
</feature>
<accession>A0A194XLI1</accession>
<dbReference type="GeneID" id="28822567"/>
<gene>
    <name evidence="2" type="ORF">LY89DRAFT_665414</name>
</gene>
<organism evidence="2 3">
    <name type="scientific">Mollisia scopiformis</name>
    <name type="common">Conifer needle endophyte fungus</name>
    <name type="synonym">Phialocephala scopiformis</name>
    <dbReference type="NCBI Taxonomy" id="149040"/>
    <lineage>
        <taxon>Eukaryota</taxon>
        <taxon>Fungi</taxon>
        <taxon>Dikarya</taxon>
        <taxon>Ascomycota</taxon>
        <taxon>Pezizomycotina</taxon>
        <taxon>Leotiomycetes</taxon>
        <taxon>Helotiales</taxon>
        <taxon>Mollisiaceae</taxon>
        <taxon>Mollisia</taxon>
    </lineage>
</organism>
<protein>
    <submittedName>
        <fullName evidence="2">Uncharacterized protein</fullName>
    </submittedName>
</protein>
<feature type="compositionally biased region" description="Basic and acidic residues" evidence="1">
    <location>
        <begin position="1"/>
        <end position="11"/>
    </location>
</feature>
<evidence type="ECO:0000256" key="1">
    <source>
        <dbReference type="SAM" id="MobiDB-lite"/>
    </source>
</evidence>
<keyword evidence="3" id="KW-1185">Reference proteome</keyword>
<sequence>MSPELNNDHARSRPTRPAPRRQCASTMLDARRSSPVAATGAVEPPHQVCSFEVEVPHDAISQGWDDCHDSHLDSTGRRDSRYVPNGRGARKYFRDLRHELRQEMHPDSSVPVGLTPYQIRRDPKLFMQETPVLESRILSEANVGSPSFRYSPVCNTGATLEAMRRLIPSRRGTRSGGARLFLLHAHASHCHGETVSDRLPAFSWPSRLGCFFHSGDRQPVEAHTVAAITRLGVASVAGALMDAAARSAESRPAAGPGHGSGKYSAPWAITP</sequence>
<dbReference type="OrthoDB" id="10617146at2759"/>
<name>A0A194XLI1_MOLSC</name>
<dbReference type="KEGG" id="psco:LY89DRAFT_665414"/>
<dbReference type="Proteomes" id="UP000070700">
    <property type="component" value="Unassembled WGS sequence"/>
</dbReference>
<proteinExistence type="predicted"/>
<reference evidence="2 3" key="1">
    <citation type="submission" date="2015-10" db="EMBL/GenBank/DDBJ databases">
        <title>Full genome of DAOMC 229536 Phialocephala scopiformis, a fungal endophyte of spruce producing the potent anti-insectan compound rugulosin.</title>
        <authorList>
            <consortium name="DOE Joint Genome Institute"/>
            <person name="Walker A.K."/>
            <person name="Frasz S.L."/>
            <person name="Seifert K.A."/>
            <person name="Miller J.D."/>
            <person name="Mondo S.J."/>
            <person name="Labutti K."/>
            <person name="Lipzen A."/>
            <person name="Dockter R."/>
            <person name="Kennedy M."/>
            <person name="Grigoriev I.V."/>
            <person name="Spatafora J.W."/>
        </authorList>
    </citation>
    <scope>NUCLEOTIDE SEQUENCE [LARGE SCALE GENOMIC DNA]</scope>
    <source>
        <strain evidence="2 3">CBS 120377</strain>
    </source>
</reference>
<evidence type="ECO:0000313" key="2">
    <source>
        <dbReference type="EMBL" id="KUJ20939.1"/>
    </source>
</evidence>
<dbReference type="AlphaFoldDB" id="A0A194XLI1"/>
<evidence type="ECO:0000313" key="3">
    <source>
        <dbReference type="Proteomes" id="UP000070700"/>
    </source>
</evidence>
<dbReference type="RefSeq" id="XP_018075294.1">
    <property type="nucleotide sequence ID" value="XM_018212841.1"/>
</dbReference>